<dbReference type="EMBL" id="CM008973">
    <property type="protein sequence ID" value="PNW74714.1"/>
    <property type="molecule type" value="Genomic_DNA"/>
</dbReference>
<dbReference type="Proteomes" id="UP000006906">
    <property type="component" value="Chromosome 12"/>
</dbReference>
<keyword evidence="3" id="KW-0862">Zinc</keyword>
<evidence type="ECO:0000313" key="6">
    <source>
        <dbReference type="EMBL" id="PNW74714.1"/>
    </source>
</evidence>
<organism evidence="6 7">
    <name type="scientific">Chlamydomonas reinhardtii</name>
    <name type="common">Chlamydomonas smithii</name>
    <dbReference type="NCBI Taxonomy" id="3055"/>
    <lineage>
        <taxon>Eukaryota</taxon>
        <taxon>Viridiplantae</taxon>
        <taxon>Chlorophyta</taxon>
        <taxon>core chlorophytes</taxon>
        <taxon>Chlorophyceae</taxon>
        <taxon>CS clade</taxon>
        <taxon>Chlamydomonadales</taxon>
        <taxon>Chlamydomonadaceae</taxon>
        <taxon>Chlamydomonas</taxon>
    </lineage>
</organism>
<evidence type="ECO:0000256" key="4">
    <source>
        <dbReference type="SAM" id="MobiDB-lite"/>
    </source>
</evidence>
<gene>
    <name evidence="6" type="ORF">CHLRE_12g486000v5</name>
</gene>
<dbReference type="OrthoDB" id="551542at2759"/>
<keyword evidence="1" id="KW-0479">Metal-binding</keyword>
<sequence length="1102" mass="112629">MKAIELLNALGSRKDTFLASTLKLLATATRMAVLRRNKQFFKCVSGCLRLLFSCWRFLQANPLVSAAACDAVLRTLLAVVRMGTFQALARQAMDATAALQSHGAGSSSSSGAPTDDSNSSGAPAGGSSSNSGSSSSGGARADQNGAFMCMAMSASILKLCLAVLTNLQGMAEGGRLPAAAGPAQDSGSDGGNPLPAQLGLSDFYRHYAPELLAALADSGVMEQQARLLIALAPVSLSLSSGNSGAWGSFEVTVGDWLLSVISLSSLPAAFARSTSMKVLLPGDTAAAVTRRLHRHVRRLITGPCVQFCTLSLGLATLCAADGGRSYGAPAELLAALAQSCGGRSASDNSSSGGGGGGGGGLAGGFAATAPAAGTAAPLLLGGDRGIGVLLQALQLPLAAGIMEAAWCAPGSQGREAAAADGLQQQNAALPLRAVLDIGLRCGDLAAASGAYHAALHGAGQGRDAGAAAAALAAAWASLCSAGSSVGPRRPSPAPPRGLLPAPGFVAVGVAALRVTQLRLMDASRCTISANRIPDATLVESLAAVADRRWWRQAALLLRHGLGGADTDLRDEVQMLLVQGIRDVHTALASEAAWPTAATEGGPAGNAHAADRSPSSATAAPARSEPLAQLQQGKAPVRVGLRAELCAGGLLPDLLEGAFRRCAREPRGADRHVANRLAAGLNTRVELFVWLLMTAPAREAASLVLTMGKLLRRANSDAYAPVGGMFAIYRLVVMTLEHCRLAALANCDTAASGTAPANLPQPSVCGGLGNTTEVASEPGVLVQTRRALASERMLALKALMVREWLPALFEHARRSTPVGARPDSPLQGLCCLGWLTTLVEHCVVGCSGGGAGSSGAAGGAAGSSSSNAEHGWDPELRRFVLHDLCAAAHLQSSLRAHNTMRLRGADASARVATAQLVAEACVAYAALAPEEWRSWEGAEGAEEPWVAYLVAVRADLTSSAGGPHTSGAQHSPHFRRLVDWAMGMRGGKEAQKRSQAAAWSGLLADMRAAVAGRRALWASALPRGQLVLLPLSEAGRALQLPRRCSNPACVELEGDCEAERPLKACGGCGGAAVYCCKGCQRAHWRAGHSQACDQQAPKGNGGG</sequence>
<evidence type="ECO:0000259" key="5">
    <source>
        <dbReference type="Pfam" id="PF01753"/>
    </source>
</evidence>
<dbReference type="GO" id="GO:0008270">
    <property type="term" value="F:zinc ion binding"/>
    <property type="evidence" value="ECO:0007669"/>
    <property type="project" value="UniProtKB-KW"/>
</dbReference>
<keyword evidence="2" id="KW-0863">Zinc-finger</keyword>
<dbReference type="Gramene" id="PNW74714">
    <property type="protein sequence ID" value="PNW74714"/>
    <property type="gene ID" value="CHLRE_12g486000v5"/>
</dbReference>
<dbReference type="AlphaFoldDB" id="A0A2K3D2F5"/>
<evidence type="ECO:0000256" key="3">
    <source>
        <dbReference type="ARBA" id="ARBA00022833"/>
    </source>
</evidence>
<feature type="domain" description="MYND-type" evidence="5">
    <location>
        <begin position="1055"/>
        <end position="1091"/>
    </location>
</feature>
<dbReference type="Pfam" id="PF01753">
    <property type="entry name" value="zf-MYND"/>
    <property type="match status" value="1"/>
</dbReference>
<dbReference type="PANTHER" id="PTHR47574:SF3">
    <property type="entry name" value="CAPPING PROTEIN-INHIBITING REGULATOR OF ACTIN DYNAMICS"/>
    <property type="match status" value="1"/>
</dbReference>
<dbReference type="PANTHER" id="PTHR47574">
    <property type="entry name" value="CANCER-RELATED REGULATOR OF ACTIN DYNAMICS"/>
    <property type="match status" value="1"/>
</dbReference>
<accession>A0A2K3D2F5</accession>
<proteinExistence type="predicted"/>
<keyword evidence="7" id="KW-1185">Reference proteome</keyword>
<dbReference type="KEGG" id="cre:CHLRE_12g486000v5"/>
<dbReference type="ExpressionAtlas" id="A0A2K3D2F5">
    <property type="expression patterns" value="baseline"/>
</dbReference>
<evidence type="ECO:0000313" key="7">
    <source>
        <dbReference type="Proteomes" id="UP000006906"/>
    </source>
</evidence>
<dbReference type="GeneID" id="66055395"/>
<evidence type="ECO:0000256" key="1">
    <source>
        <dbReference type="ARBA" id="ARBA00022723"/>
    </source>
</evidence>
<name>A0A2K3D2F5_CHLRE</name>
<feature type="compositionally biased region" description="Low complexity" evidence="4">
    <location>
        <begin position="101"/>
        <end position="137"/>
    </location>
</feature>
<feature type="region of interest" description="Disordered" evidence="4">
    <location>
        <begin position="596"/>
        <end position="630"/>
    </location>
</feature>
<feature type="region of interest" description="Disordered" evidence="4">
    <location>
        <begin position="100"/>
        <end position="137"/>
    </location>
</feature>
<evidence type="ECO:0000256" key="2">
    <source>
        <dbReference type="ARBA" id="ARBA00022771"/>
    </source>
</evidence>
<dbReference type="InterPro" id="IPR052853">
    <property type="entry name" value="Actin_dynamics_regulator"/>
</dbReference>
<dbReference type="InParanoid" id="A0A2K3D2F5"/>
<reference evidence="6 7" key="1">
    <citation type="journal article" date="2007" name="Science">
        <title>The Chlamydomonas genome reveals the evolution of key animal and plant functions.</title>
        <authorList>
            <person name="Merchant S.S."/>
            <person name="Prochnik S.E."/>
            <person name="Vallon O."/>
            <person name="Harris E.H."/>
            <person name="Karpowicz S.J."/>
            <person name="Witman G.B."/>
            <person name="Terry A."/>
            <person name="Salamov A."/>
            <person name="Fritz-Laylin L.K."/>
            <person name="Marechal-Drouard L."/>
            <person name="Marshall W.F."/>
            <person name="Qu L.H."/>
            <person name="Nelson D.R."/>
            <person name="Sanderfoot A.A."/>
            <person name="Spalding M.H."/>
            <person name="Kapitonov V.V."/>
            <person name="Ren Q."/>
            <person name="Ferris P."/>
            <person name="Lindquist E."/>
            <person name="Shapiro H."/>
            <person name="Lucas S.M."/>
            <person name="Grimwood J."/>
            <person name="Schmutz J."/>
            <person name="Cardol P."/>
            <person name="Cerutti H."/>
            <person name="Chanfreau G."/>
            <person name="Chen C.L."/>
            <person name="Cognat V."/>
            <person name="Croft M.T."/>
            <person name="Dent R."/>
            <person name="Dutcher S."/>
            <person name="Fernandez E."/>
            <person name="Fukuzawa H."/>
            <person name="Gonzalez-Ballester D."/>
            <person name="Gonzalez-Halphen D."/>
            <person name="Hallmann A."/>
            <person name="Hanikenne M."/>
            <person name="Hippler M."/>
            <person name="Inwood W."/>
            <person name="Jabbari K."/>
            <person name="Kalanon M."/>
            <person name="Kuras R."/>
            <person name="Lefebvre P.A."/>
            <person name="Lemaire S.D."/>
            <person name="Lobanov A.V."/>
            <person name="Lohr M."/>
            <person name="Manuell A."/>
            <person name="Meier I."/>
            <person name="Mets L."/>
            <person name="Mittag M."/>
            <person name="Mittelmeier T."/>
            <person name="Moroney J.V."/>
            <person name="Moseley J."/>
            <person name="Napoli C."/>
            <person name="Nedelcu A.M."/>
            <person name="Niyogi K."/>
            <person name="Novoselov S.V."/>
            <person name="Paulsen I.T."/>
            <person name="Pazour G."/>
            <person name="Purton S."/>
            <person name="Ral J.P."/>
            <person name="Riano-Pachon D.M."/>
            <person name="Riekhof W."/>
            <person name="Rymarquis L."/>
            <person name="Schroda M."/>
            <person name="Stern D."/>
            <person name="Umen J."/>
            <person name="Willows R."/>
            <person name="Wilson N."/>
            <person name="Zimmer S.L."/>
            <person name="Allmer J."/>
            <person name="Balk J."/>
            <person name="Bisova K."/>
            <person name="Chen C.J."/>
            <person name="Elias M."/>
            <person name="Gendler K."/>
            <person name="Hauser C."/>
            <person name="Lamb M.R."/>
            <person name="Ledford H."/>
            <person name="Long J.C."/>
            <person name="Minagawa J."/>
            <person name="Page M.D."/>
            <person name="Pan J."/>
            <person name="Pootakham W."/>
            <person name="Roje S."/>
            <person name="Rose A."/>
            <person name="Stahlberg E."/>
            <person name="Terauchi A.M."/>
            <person name="Yang P."/>
            <person name="Ball S."/>
            <person name="Bowler C."/>
            <person name="Dieckmann C.L."/>
            <person name="Gladyshev V.N."/>
            <person name="Green P."/>
            <person name="Jorgensen R."/>
            <person name="Mayfield S."/>
            <person name="Mueller-Roeber B."/>
            <person name="Rajamani S."/>
            <person name="Sayre R.T."/>
            <person name="Brokstein P."/>
            <person name="Dubchak I."/>
            <person name="Goodstein D."/>
            <person name="Hornick L."/>
            <person name="Huang Y.W."/>
            <person name="Jhaveri J."/>
            <person name="Luo Y."/>
            <person name="Martinez D."/>
            <person name="Ngau W.C."/>
            <person name="Otillar B."/>
            <person name="Poliakov A."/>
            <person name="Porter A."/>
            <person name="Szajkowski L."/>
            <person name="Werner G."/>
            <person name="Zhou K."/>
            <person name="Grigoriev I.V."/>
            <person name="Rokhsar D.S."/>
            <person name="Grossman A.R."/>
        </authorList>
    </citation>
    <scope>NUCLEOTIDE SEQUENCE [LARGE SCALE GENOMIC DNA]</scope>
    <source>
        <strain evidence="7">CC-503</strain>
    </source>
</reference>
<dbReference type="RefSeq" id="XP_042918100.1">
    <property type="nucleotide sequence ID" value="XM_043067835.1"/>
</dbReference>
<protein>
    <recommendedName>
        <fullName evidence="5">MYND-type domain-containing protein</fullName>
    </recommendedName>
</protein>
<dbReference type="InterPro" id="IPR002893">
    <property type="entry name" value="Znf_MYND"/>
</dbReference>
<dbReference type="SUPFAM" id="SSF144232">
    <property type="entry name" value="HIT/MYND zinc finger-like"/>
    <property type="match status" value="1"/>
</dbReference>
<feature type="compositionally biased region" description="Low complexity" evidence="4">
    <location>
        <begin position="611"/>
        <end position="623"/>
    </location>
</feature>